<gene>
    <name evidence="8" type="ORF">VTL71DRAFT_2569</name>
</gene>
<proteinExistence type="inferred from homology"/>
<evidence type="ECO:0000256" key="7">
    <source>
        <dbReference type="SAM" id="Phobius"/>
    </source>
</evidence>
<evidence type="ECO:0000313" key="8">
    <source>
        <dbReference type="EMBL" id="KAL2066498.1"/>
    </source>
</evidence>
<comment type="similarity">
    <text evidence="2">Belongs to the UPF0057 (PMP3) family.</text>
</comment>
<feature type="transmembrane region" description="Helical" evidence="7">
    <location>
        <begin position="32"/>
        <end position="57"/>
    </location>
</feature>
<evidence type="ECO:0000256" key="3">
    <source>
        <dbReference type="ARBA" id="ARBA00022692"/>
    </source>
</evidence>
<evidence type="ECO:0000256" key="5">
    <source>
        <dbReference type="ARBA" id="ARBA00023136"/>
    </source>
</evidence>
<evidence type="ECO:0000256" key="6">
    <source>
        <dbReference type="SAM" id="MobiDB-lite"/>
    </source>
</evidence>
<comment type="caution">
    <text evidence="8">The sequence shown here is derived from an EMBL/GenBank/DDBJ whole genome shotgun (WGS) entry which is preliminary data.</text>
</comment>
<evidence type="ECO:0000256" key="2">
    <source>
        <dbReference type="ARBA" id="ARBA00009530"/>
    </source>
</evidence>
<dbReference type="Pfam" id="PF01679">
    <property type="entry name" value="Pmp3"/>
    <property type="match status" value="1"/>
</dbReference>
<evidence type="ECO:0008006" key="10">
    <source>
        <dbReference type="Google" id="ProtNLM"/>
    </source>
</evidence>
<dbReference type="Proteomes" id="UP001595075">
    <property type="component" value="Unassembled WGS sequence"/>
</dbReference>
<feature type="compositionally biased region" description="Gly residues" evidence="6">
    <location>
        <begin position="122"/>
        <end position="132"/>
    </location>
</feature>
<keyword evidence="4 7" id="KW-1133">Transmembrane helix</keyword>
<protein>
    <recommendedName>
        <fullName evidence="10">Plasma membrane proteolipid 3</fullName>
    </recommendedName>
</protein>
<reference evidence="8 9" key="1">
    <citation type="journal article" date="2024" name="Commun. Biol.">
        <title>Comparative genomic analysis of thermophilic fungi reveals convergent evolutionary adaptations and gene losses.</title>
        <authorList>
            <person name="Steindorff A.S."/>
            <person name="Aguilar-Pontes M.V."/>
            <person name="Robinson A.J."/>
            <person name="Andreopoulos B."/>
            <person name="LaButti K."/>
            <person name="Kuo A."/>
            <person name="Mondo S."/>
            <person name="Riley R."/>
            <person name="Otillar R."/>
            <person name="Haridas S."/>
            <person name="Lipzen A."/>
            <person name="Grimwood J."/>
            <person name="Schmutz J."/>
            <person name="Clum A."/>
            <person name="Reid I.D."/>
            <person name="Moisan M.C."/>
            <person name="Butler G."/>
            <person name="Nguyen T.T.M."/>
            <person name="Dewar K."/>
            <person name="Conant G."/>
            <person name="Drula E."/>
            <person name="Henrissat B."/>
            <person name="Hansel C."/>
            <person name="Singer S."/>
            <person name="Hutchinson M.I."/>
            <person name="de Vries R.P."/>
            <person name="Natvig D.O."/>
            <person name="Powell A.J."/>
            <person name="Tsang A."/>
            <person name="Grigoriev I.V."/>
        </authorList>
    </citation>
    <scope>NUCLEOTIDE SEQUENCE [LARGE SCALE GENOMIC DNA]</scope>
    <source>
        <strain evidence="8 9">CBS 494.80</strain>
    </source>
</reference>
<dbReference type="EMBL" id="JAZHXI010000011">
    <property type="protein sequence ID" value="KAL2066498.1"/>
    <property type="molecule type" value="Genomic_DNA"/>
</dbReference>
<name>A0ABR4C980_9HELO</name>
<evidence type="ECO:0000256" key="4">
    <source>
        <dbReference type="ARBA" id="ARBA00022989"/>
    </source>
</evidence>
<comment type="subcellular location">
    <subcellularLocation>
        <location evidence="1">Membrane</location>
    </subcellularLocation>
</comment>
<feature type="transmembrane region" description="Helical" evidence="7">
    <location>
        <begin position="7"/>
        <end position="26"/>
    </location>
</feature>
<evidence type="ECO:0000313" key="9">
    <source>
        <dbReference type="Proteomes" id="UP001595075"/>
    </source>
</evidence>
<feature type="compositionally biased region" description="Basic and acidic residues" evidence="6">
    <location>
        <begin position="134"/>
        <end position="143"/>
    </location>
</feature>
<feature type="region of interest" description="Disordered" evidence="6">
    <location>
        <begin position="105"/>
        <end position="143"/>
    </location>
</feature>
<keyword evidence="5 7" id="KW-0472">Membrane</keyword>
<evidence type="ECO:0000256" key="1">
    <source>
        <dbReference type="ARBA" id="ARBA00004370"/>
    </source>
</evidence>
<sequence>MAILERILIFTINIFCPPLSVLLVAGPGPDCLINILLFIAGVIPGHIHAFYVTCTYFHRKHKVKRGRDPGGMKAGIYSERVWNGGVSGRRVEELRVEERRRVEMKSLKGGKRGKGSERGDGGWEGSGDGVGESAGREKKWWRH</sequence>
<dbReference type="InterPro" id="IPR000612">
    <property type="entry name" value="PMP3"/>
</dbReference>
<accession>A0ABR4C980</accession>
<keyword evidence="3 7" id="KW-0812">Transmembrane</keyword>
<organism evidence="8 9">
    <name type="scientific">Oculimacula yallundae</name>
    <dbReference type="NCBI Taxonomy" id="86028"/>
    <lineage>
        <taxon>Eukaryota</taxon>
        <taxon>Fungi</taxon>
        <taxon>Dikarya</taxon>
        <taxon>Ascomycota</taxon>
        <taxon>Pezizomycotina</taxon>
        <taxon>Leotiomycetes</taxon>
        <taxon>Helotiales</taxon>
        <taxon>Ploettnerulaceae</taxon>
        <taxon>Oculimacula</taxon>
    </lineage>
</organism>
<keyword evidence="9" id="KW-1185">Reference proteome</keyword>